<accession>A0A4Y7K8S4</accession>
<feature type="compositionally biased region" description="Basic and acidic residues" evidence="1">
    <location>
        <begin position="81"/>
        <end position="100"/>
    </location>
</feature>
<reference evidence="2 3" key="1">
    <citation type="journal article" date="2018" name="Science">
        <title>The opium poppy genome and morphinan production.</title>
        <authorList>
            <person name="Guo L."/>
            <person name="Winzer T."/>
            <person name="Yang X."/>
            <person name="Li Y."/>
            <person name="Ning Z."/>
            <person name="He Z."/>
            <person name="Teodor R."/>
            <person name="Lu Y."/>
            <person name="Bowser T.A."/>
            <person name="Graham I.A."/>
            <person name="Ye K."/>
        </authorList>
    </citation>
    <scope>NUCLEOTIDE SEQUENCE [LARGE SCALE GENOMIC DNA]</scope>
    <source>
        <strain evidence="3">cv. HN1</strain>
        <tissue evidence="2">Leaves</tissue>
    </source>
</reference>
<name>A0A4Y7K8S4_PAPSO</name>
<feature type="region of interest" description="Disordered" evidence="1">
    <location>
        <begin position="65"/>
        <end position="100"/>
    </location>
</feature>
<evidence type="ECO:0000313" key="2">
    <source>
        <dbReference type="EMBL" id="RZC69754.1"/>
    </source>
</evidence>
<dbReference type="Proteomes" id="UP000316621">
    <property type="component" value="Chromosome 7"/>
</dbReference>
<evidence type="ECO:0000313" key="3">
    <source>
        <dbReference type="Proteomes" id="UP000316621"/>
    </source>
</evidence>
<dbReference type="AlphaFoldDB" id="A0A4Y7K8S4"/>
<organism evidence="2 3">
    <name type="scientific">Papaver somniferum</name>
    <name type="common">Opium poppy</name>
    <dbReference type="NCBI Taxonomy" id="3469"/>
    <lineage>
        <taxon>Eukaryota</taxon>
        <taxon>Viridiplantae</taxon>
        <taxon>Streptophyta</taxon>
        <taxon>Embryophyta</taxon>
        <taxon>Tracheophyta</taxon>
        <taxon>Spermatophyta</taxon>
        <taxon>Magnoliopsida</taxon>
        <taxon>Ranunculales</taxon>
        <taxon>Papaveraceae</taxon>
        <taxon>Papaveroideae</taxon>
        <taxon>Papaver</taxon>
    </lineage>
</organism>
<keyword evidence="3" id="KW-1185">Reference proteome</keyword>
<feature type="compositionally biased region" description="Low complexity" evidence="1">
    <location>
        <begin position="69"/>
        <end position="80"/>
    </location>
</feature>
<dbReference type="EMBL" id="CM010721">
    <property type="protein sequence ID" value="RZC69754.1"/>
    <property type="molecule type" value="Genomic_DNA"/>
</dbReference>
<evidence type="ECO:0000256" key="1">
    <source>
        <dbReference type="SAM" id="MobiDB-lite"/>
    </source>
</evidence>
<proteinExistence type="predicted"/>
<dbReference type="Gramene" id="RZC69754">
    <property type="protein sequence ID" value="RZC69754"/>
    <property type="gene ID" value="C5167_032880"/>
</dbReference>
<sequence>MNQLRMLWKGVKWMMKITMKMMLLRGIVQIWLHEPMISRQFLGLVGGGDMCQWRVKAVLVIGANGKKGGTSWASSSSFSEGGKDPCKMKRQDDQMSKSDV</sequence>
<gene>
    <name evidence="2" type="ORF">C5167_032880</name>
</gene>
<protein>
    <submittedName>
        <fullName evidence="2">Uncharacterized protein</fullName>
    </submittedName>
</protein>